<protein>
    <recommendedName>
        <fullName evidence="2">DNA-(apurinic or apyrimidinic site) lyase</fullName>
        <ecNumber evidence="2">4.2.99.18</ecNumber>
    </recommendedName>
</protein>
<evidence type="ECO:0000259" key="10">
    <source>
        <dbReference type="SMART" id="SM00478"/>
    </source>
</evidence>
<dbReference type="Pfam" id="PF00730">
    <property type="entry name" value="HhH-GPD"/>
    <property type="match status" value="1"/>
</dbReference>
<dbReference type="SUPFAM" id="SSF55945">
    <property type="entry name" value="TATA-box binding protein-like"/>
    <property type="match status" value="1"/>
</dbReference>
<dbReference type="InterPro" id="IPR052054">
    <property type="entry name" value="Oxidative_DNA_repair_enzyme"/>
</dbReference>
<comment type="caution">
    <text evidence="11">The sequence shown here is derived from an EMBL/GenBank/DDBJ whole genome shotgun (WGS) entry which is preliminary data.</text>
</comment>
<evidence type="ECO:0000256" key="2">
    <source>
        <dbReference type="ARBA" id="ARBA00012720"/>
    </source>
</evidence>
<evidence type="ECO:0000256" key="3">
    <source>
        <dbReference type="ARBA" id="ARBA00022763"/>
    </source>
</evidence>
<dbReference type="InterPro" id="IPR037046">
    <property type="entry name" value="AlkA_N_sf"/>
</dbReference>
<name>A0A2A2HFT3_9EURY</name>
<keyword evidence="7" id="KW-0511">Multifunctional enzyme</keyword>
<dbReference type="Proteomes" id="UP000217528">
    <property type="component" value="Unassembled WGS sequence"/>
</dbReference>
<dbReference type="GO" id="GO:0006289">
    <property type="term" value="P:nucleotide-excision repair"/>
    <property type="evidence" value="ECO:0007669"/>
    <property type="project" value="InterPro"/>
</dbReference>
<evidence type="ECO:0000313" key="11">
    <source>
        <dbReference type="EMBL" id="PAV08312.1"/>
    </source>
</evidence>
<dbReference type="CDD" id="cd00056">
    <property type="entry name" value="ENDO3c"/>
    <property type="match status" value="1"/>
</dbReference>
<dbReference type="GO" id="GO:0003684">
    <property type="term" value="F:damaged DNA binding"/>
    <property type="evidence" value="ECO:0007669"/>
    <property type="project" value="InterPro"/>
</dbReference>
<keyword evidence="3" id="KW-0227">DNA damage</keyword>
<dbReference type="SUPFAM" id="SSF48150">
    <property type="entry name" value="DNA-glycosylase"/>
    <property type="match status" value="1"/>
</dbReference>
<dbReference type="InterPro" id="IPR003265">
    <property type="entry name" value="HhH-GPD_domain"/>
</dbReference>
<dbReference type="SMART" id="SM00478">
    <property type="entry name" value="ENDO3c"/>
    <property type="match status" value="1"/>
</dbReference>
<dbReference type="InterPro" id="IPR023170">
    <property type="entry name" value="HhH_base_excis_C"/>
</dbReference>
<sequence length="306" mass="35924">MINGEITIENDEYVGDFNLDLTINTGQTSQMPWINHNKTYYENITVDDEPVVIALRQDKLNDPLYVKYFSNKSINEDLLHDKLFYIFDLNYPMDEFRKFLKEDDMLSDTFKFNRGLRLFKAHNVFESIISSILSANNSIKRWTKTIHEIRKNHGPTYLVNDVKYPAFPDEKTFIKIPEENLKTYGSGYRSSQMLETTSMILKKPDFHNEIFNMNYTDAFNELNKLSGVGPKVADCILLYGYGKYESFPTDVWINRIMSYLYFNSQKISNKKITSYAQDKYGIYSGYVQLYLFNYARKSGLLSQLKK</sequence>
<keyword evidence="5" id="KW-0234">DNA repair</keyword>
<keyword evidence="8 12" id="KW-0326">Glycosidase</keyword>
<evidence type="ECO:0000256" key="1">
    <source>
        <dbReference type="ARBA" id="ARBA00010679"/>
    </source>
</evidence>
<dbReference type="InterPro" id="IPR011257">
    <property type="entry name" value="DNA_glycosylase"/>
</dbReference>
<evidence type="ECO:0000313" key="14">
    <source>
        <dbReference type="Proteomes" id="UP000246004"/>
    </source>
</evidence>
<evidence type="ECO:0000256" key="4">
    <source>
        <dbReference type="ARBA" id="ARBA00022801"/>
    </source>
</evidence>
<gene>
    <name evidence="12" type="primary">alkA</name>
    <name evidence="11" type="ORF">ASJ82_03760</name>
    <name evidence="12" type="ORF">MSCUN_08460</name>
</gene>
<keyword evidence="13" id="KW-1185">Reference proteome</keyword>
<dbReference type="RefSeq" id="WP_095607967.1">
    <property type="nucleotide sequence ID" value="NZ_CAUHCB010000004.1"/>
</dbReference>
<comment type="similarity">
    <text evidence="1">Belongs to the type-1 OGG1 family.</text>
</comment>
<dbReference type="Gene3D" id="1.10.340.30">
    <property type="entry name" value="Hypothetical protein, domain 2"/>
    <property type="match status" value="1"/>
</dbReference>
<dbReference type="PANTHER" id="PTHR10242">
    <property type="entry name" value="8-OXOGUANINE DNA GLYCOSYLASE"/>
    <property type="match status" value="1"/>
</dbReference>
<proteinExistence type="inferred from homology"/>
<evidence type="ECO:0000256" key="6">
    <source>
        <dbReference type="ARBA" id="ARBA00023239"/>
    </source>
</evidence>
<comment type="catalytic activity">
    <reaction evidence="9">
        <text>2'-deoxyribonucleotide-(2'-deoxyribose 5'-phosphate)-2'-deoxyribonucleotide-DNA = a 3'-end 2'-deoxyribonucleotide-(2,3-dehydro-2,3-deoxyribose 5'-phosphate)-DNA + a 5'-end 5'-phospho-2'-deoxyribonucleoside-DNA + H(+)</text>
        <dbReference type="Rhea" id="RHEA:66592"/>
        <dbReference type="Rhea" id="RHEA-COMP:13180"/>
        <dbReference type="Rhea" id="RHEA-COMP:16897"/>
        <dbReference type="Rhea" id="RHEA-COMP:17067"/>
        <dbReference type="ChEBI" id="CHEBI:15378"/>
        <dbReference type="ChEBI" id="CHEBI:136412"/>
        <dbReference type="ChEBI" id="CHEBI:157695"/>
        <dbReference type="ChEBI" id="CHEBI:167181"/>
        <dbReference type="EC" id="4.2.99.18"/>
    </reaction>
</comment>
<dbReference type="OrthoDB" id="14922at2157"/>
<dbReference type="Gene3D" id="3.30.310.20">
    <property type="entry name" value="DNA-3-methyladenine glycosylase AlkA, N-terminal domain"/>
    <property type="match status" value="1"/>
</dbReference>
<evidence type="ECO:0000313" key="12">
    <source>
        <dbReference type="EMBL" id="PWL08407.1"/>
    </source>
</evidence>
<dbReference type="Pfam" id="PF07934">
    <property type="entry name" value="OGG_N"/>
    <property type="match status" value="1"/>
</dbReference>
<dbReference type="Proteomes" id="UP000246004">
    <property type="component" value="Unassembled WGS sequence"/>
</dbReference>
<organism evidence="11 13">
    <name type="scientific">Methanosphaera cuniculi</name>
    <dbReference type="NCBI Taxonomy" id="1077256"/>
    <lineage>
        <taxon>Archaea</taxon>
        <taxon>Methanobacteriati</taxon>
        <taxon>Methanobacteriota</taxon>
        <taxon>Methanomada group</taxon>
        <taxon>Methanobacteria</taxon>
        <taxon>Methanobacteriales</taxon>
        <taxon>Methanobacteriaceae</taxon>
        <taxon>Methanosphaera</taxon>
    </lineage>
</organism>
<dbReference type="EMBL" id="LWMS01000020">
    <property type="protein sequence ID" value="PWL08407.1"/>
    <property type="molecule type" value="Genomic_DNA"/>
</dbReference>
<evidence type="ECO:0000256" key="7">
    <source>
        <dbReference type="ARBA" id="ARBA00023268"/>
    </source>
</evidence>
<evidence type="ECO:0000313" key="13">
    <source>
        <dbReference type="Proteomes" id="UP000217528"/>
    </source>
</evidence>
<evidence type="ECO:0000256" key="9">
    <source>
        <dbReference type="ARBA" id="ARBA00044632"/>
    </source>
</evidence>
<evidence type="ECO:0000256" key="8">
    <source>
        <dbReference type="ARBA" id="ARBA00023295"/>
    </source>
</evidence>
<keyword evidence="4 12" id="KW-0378">Hydrolase</keyword>
<dbReference type="EC" id="4.2.99.18" evidence="2"/>
<dbReference type="GO" id="GO:0008534">
    <property type="term" value="F:oxidized purine nucleobase lesion DNA N-glycosylase activity"/>
    <property type="evidence" value="ECO:0007669"/>
    <property type="project" value="InterPro"/>
</dbReference>
<dbReference type="InterPro" id="IPR012904">
    <property type="entry name" value="OGG_N"/>
</dbReference>
<dbReference type="PANTHER" id="PTHR10242:SF2">
    <property type="entry name" value="N-GLYCOSYLASE_DNA LYASE"/>
    <property type="match status" value="1"/>
</dbReference>
<dbReference type="Gene3D" id="1.10.1670.10">
    <property type="entry name" value="Helix-hairpin-Helix base-excision DNA repair enzymes (C-terminal)"/>
    <property type="match status" value="1"/>
</dbReference>
<dbReference type="EMBL" id="LMVN01000001">
    <property type="protein sequence ID" value="PAV08312.1"/>
    <property type="molecule type" value="Genomic_DNA"/>
</dbReference>
<keyword evidence="6" id="KW-0456">Lyase</keyword>
<reference evidence="11 13" key="2">
    <citation type="journal article" date="2017" name="BMC Genomics">
        <title>Genomic analysis of methanogenic archaea reveals a shift towards energy conservation.</title>
        <authorList>
            <person name="Gilmore S.P."/>
            <person name="Henske J.K."/>
            <person name="Sexton J.A."/>
            <person name="Solomon K.V."/>
            <person name="Seppala S."/>
            <person name="Yoo J.I."/>
            <person name="Huyett L.M."/>
            <person name="Pressman A."/>
            <person name="Cogan J.Z."/>
            <person name="Kivenson V."/>
            <person name="Peng X."/>
            <person name="Tan Y."/>
            <person name="Valentine D.L."/>
            <person name="O'Malley M.A."/>
        </authorList>
    </citation>
    <scope>NUCLEOTIDE SEQUENCE [LARGE SCALE GENOMIC DNA]</scope>
    <source>
        <strain evidence="11 13">1R-7</strain>
    </source>
</reference>
<feature type="domain" description="HhH-GPD" evidence="10">
    <location>
        <begin position="133"/>
        <end position="296"/>
    </location>
</feature>
<accession>A0A2A2HFT3</accession>
<dbReference type="GO" id="GO:0140078">
    <property type="term" value="F:class I DNA-(apurinic or apyrimidinic site) endonuclease activity"/>
    <property type="evidence" value="ECO:0007669"/>
    <property type="project" value="UniProtKB-EC"/>
</dbReference>
<dbReference type="AlphaFoldDB" id="A0A2A2HFT3"/>
<evidence type="ECO:0000256" key="5">
    <source>
        <dbReference type="ARBA" id="ARBA00023204"/>
    </source>
</evidence>
<reference evidence="12 14" key="1">
    <citation type="submission" date="2016-04" db="EMBL/GenBank/DDBJ databases">
        <title>Genome sequence of Methanosphaera cuniculi DSM 4103.</title>
        <authorList>
            <person name="Poehlein A."/>
            <person name="Seedorf H."/>
            <person name="Daniel R."/>
        </authorList>
    </citation>
    <scope>NUCLEOTIDE SEQUENCE [LARGE SCALE GENOMIC DNA]</scope>
    <source>
        <strain evidence="12 14">DSM 4103</strain>
    </source>
</reference>
<dbReference type="GO" id="GO:0006284">
    <property type="term" value="P:base-excision repair"/>
    <property type="evidence" value="ECO:0007669"/>
    <property type="project" value="InterPro"/>
</dbReference>